<evidence type="ECO:0000313" key="2">
    <source>
        <dbReference type="EMBL" id="CAA9532786.1"/>
    </source>
</evidence>
<dbReference type="AlphaFoldDB" id="A0A6J4TVE8"/>
<dbReference type="EMBL" id="CADCWD010000046">
    <property type="protein sequence ID" value="CAA9532786.1"/>
    <property type="molecule type" value="Genomic_DNA"/>
</dbReference>
<evidence type="ECO:0000256" key="1">
    <source>
        <dbReference type="SAM" id="Phobius"/>
    </source>
</evidence>
<name>A0A6J4TVE8_9SPHN</name>
<organism evidence="2">
    <name type="scientific">uncultured Sphingosinicella sp</name>
    <dbReference type="NCBI Taxonomy" id="478748"/>
    <lineage>
        <taxon>Bacteria</taxon>
        <taxon>Pseudomonadati</taxon>
        <taxon>Pseudomonadota</taxon>
        <taxon>Alphaproteobacteria</taxon>
        <taxon>Sphingomonadales</taxon>
        <taxon>Sphingosinicellaceae</taxon>
        <taxon>Sphingosinicella</taxon>
        <taxon>environmental samples</taxon>
    </lineage>
</organism>
<keyword evidence="1" id="KW-0812">Transmembrane</keyword>
<sequence length="71" mass="7534">MGITRERERINAKVQRGPDMFNVDFKRVATAAIGALIFTAVTVSAAIVPAHSVHGSTIVTAQSQVADRANV</sequence>
<keyword evidence="1" id="KW-0472">Membrane</keyword>
<gene>
    <name evidence="2" type="ORF">AVDCRST_MAG23-1184</name>
</gene>
<feature type="transmembrane region" description="Helical" evidence="1">
    <location>
        <begin position="28"/>
        <end position="48"/>
    </location>
</feature>
<protein>
    <submittedName>
        <fullName evidence="2">Uncharacterized protein</fullName>
    </submittedName>
</protein>
<proteinExistence type="predicted"/>
<accession>A0A6J4TVE8</accession>
<keyword evidence="1" id="KW-1133">Transmembrane helix</keyword>
<reference evidence="2" key="1">
    <citation type="submission" date="2020-02" db="EMBL/GenBank/DDBJ databases">
        <authorList>
            <person name="Meier V. D."/>
        </authorList>
    </citation>
    <scope>NUCLEOTIDE SEQUENCE</scope>
    <source>
        <strain evidence="2">AVDCRST_MAG23</strain>
    </source>
</reference>